<dbReference type="InterPro" id="IPR001544">
    <property type="entry name" value="Aminotrans_IV"/>
</dbReference>
<dbReference type="SUPFAM" id="SSF56752">
    <property type="entry name" value="D-aminoacid aminotransferase-like PLP-dependent enzymes"/>
    <property type="match status" value="1"/>
</dbReference>
<name>A0ABQ1ZXN9_9BACT</name>
<evidence type="ECO:0000256" key="1">
    <source>
        <dbReference type="ARBA" id="ARBA00004824"/>
    </source>
</evidence>
<accession>A0ABQ1ZXN9</accession>
<evidence type="ECO:0000256" key="3">
    <source>
        <dbReference type="ARBA" id="ARBA00005072"/>
    </source>
</evidence>
<evidence type="ECO:0000256" key="7">
    <source>
        <dbReference type="ARBA" id="ARBA00048798"/>
    </source>
</evidence>
<comment type="catalytic activity">
    <reaction evidence="7">
        <text>L-isoleucine + 2-oxoglutarate = (S)-3-methyl-2-oxopentanoate + L-glutamate</text>
        <dbReference type="Rhea" id="RHEA:24801"/>
        <dbReference type="ChEBI" id="CHEBI:16810"/>
        <dbReference type="ChEBI" id="CHEBI:29985"/>
        <dbReference type="ChEBI" id="CHEBI:35146"/>
        <dbReference type="ChEBI" id="CHEBI:58045"/>
        <dbReference type="EC" id="2.6.1.42"/>
    </reaction>
</comment>
<protein>
    <recommendedName>
        <fullName evidence="5">branched-chain-amino-acid transaminase</fullName>
        <ecNumber evidence="5">2.6.1.42</ecNumber>
    </recommendedName>
</protein>
<dbReference type="PANTHER" id="PTHR42743">
    <property type="entry name" value="AMINO-ACID AMINOTRANSFERASE"/>
    <property type="match status" value="1"/>
</dbReference>
<comment type="pathway">
    <text evidence="3">Amino-acid biosynthesis; L-leucine biosynthesis; L-leucine from 3-methyl-2-oxobutanoate: step 4/4.</text>
</comment>
<dbReference type="Gene3D" id="3.20.10.10">
    <property type="entry name" value="D-amino Acid Aminotransferase, subunit A, domain 2"/>
    <property type="match status" value="1"/>
</dbReference>
<dbReference type="InterPro" id="IPR050571">
    <property type="entry name" value="Class-IV_PLP-Dep_Aminotrnsfr"/>
</dbReference>
<comment type="pathway">
    <text evidence="2">Amino-acid biosynthesis; L-valine biosynthesis; L-valine from pyruvate: step 4/4.</text>
</comment>
<reference evidence="10" key="1">
    <citation type="journal article" date="2019" name="Int. J. Syst. Evol. Microbiol.">
        <title>The Global Catalogue of Microorganisms (GCM) 10K type strain sequencing project: providing services to taxonomists for standard genome sequencing and annotation.</title>
        <authorList>
            <consortium name="The Broad Institute Genomics Platform"/>
            <consortium name="The Broad Institute Genome Sequencing Center for Infectious Disease"/>
            <person name="Wu L."/>
            <person name="Ma J."/>
        </authorList>
    </citation>
    <scope>NUCLEOTIDE SEQUENCE [LARGE SCALE GENOMIC DNA]</scope>
    <source>
        <strain evidence="10">CGMCC 1.14966</strain>
    </source>
</reference>
<evidence type="ECO:0000256" key="5">
    <source>
        <dbReference type="ARBA" id="ARBA00013053"/>
    </source>
</evidence>
<dbReference type="InterPro" id="IPR043132">
    <property type="entry name" value="BCAT-like_C"/>
</dbReference>
<comment type="caution">
    <text evidence="9">The sequence shown here is derived from an EMBL/GenBank/DDBJ whole genome shotgun (WGS) entry which is preliminary data.</text>
</comment>
<dbReference type="InterPro" id="IPR036038">
    <property type="entry name" value="Aminotransferase-like"/>
</dbReference>
<dbReference type="Proteomes" id="UP000637774">
    <property type="component" value="Unassembled WGS sequence"/>
</dbReference>
<comment type="catalytic activity">
    <reaction evidence="8">
        <text>L-leucine + 2-oxoglutarate = 4-methyl-2-oxopentanoate + L-glutamate</text>
        <dbReference type="Rhea" id="RHEA:18321"/>
        <dbReference type="ChEBI" id="CHEBI:16810"/>
        <dbReference type="ChEBI" id="CHEBI:17865"/>
        <dbReference type="ChEBI" id="CHEBI:29985"/>
        <dbReference type="ChEBI" id="CHEBI:57427"/>
        <dbReference type="EC" id="2.6.1.42"/>
    </reaction>
</comment>
<dbReference type="Gene3D" id="3.30.470.10">
    <property type="match status" value="1"/>
</dbReference>
<keyword evidence="10" id="KW-1185">Reference proteome</keyword>
<evidence type="ECO:0000256" key="8">
    <source>
        <dbReference type="ARBA" id="ARBA00049229"/>
    </source>
</evidence>
<dbReference type="InterPro" id="IPR043131">
    <property type="entry name" value="BCAT-like_N"/>
</dbReference>
<evidence type="ECO:0000256" key="2">
    <source>
        <dbReference type="ARBA" id="ARBA00004931"/>
    </source>
</evidence>
<dbReference type="EC" id="2.6.1.42" evidence="5"/>
<dbReference type="EMBL" id="BMGY01000003">
    <property type="protein sequence ID" value="GGH80241.1"/>
    <property type="molecule type" value="Genomic_DNA"/>
</dbReference>
<proteinExistence type="inferred from homology"/>
<evidence type="ECO:0000313" key="10">
    <source>
        <dbReference type="Proteomes" id="UP000637774"/>
    </source>
</evidence>
<evidence type="ECO:0000256" key="6">
    <source>
        <dbReference type="ARBA" id="ARBA00048212"/>
    </source>
</evidence>
<organism evidence="9 10">
    <name type="scientific">Hymenobacter frigidus</name>
    <dbReference type="NCBI Taxonomy" id="1524095"/>
    <lineage>
        <taxon>Bacteria</taxon>
        <taxon>Pseudomonadati</taxon>
        <taxon>Bacteroidota</taxon>
        <taxon>Cytophagia</taxon>
        <taxon>Cytophagales</taxon>
        <taxon>Hymenobacteraceae</taxon>
        <taxon>Hymenobacter</taxon>
    </lineage>
</organism>
<evidence type="ECO:0000313" key="9">
    <source>
        <dbReference type="EMBL" id="GGH80241.1"/>
    </source>
</evidence>
<dbReference type="Pfam" id="PF01063">
    <property type="entry name" value="Aminotran_4"/>
    <property type="match status" value="1"/>
</dbReference>
<comment type="pathway">
    <text evidence="1">Amino-acid biosynthesis; L-isoleucine biosynthesis; L-isoleucine from 2-oxobutanoate: step 4/4.</text>
</comment>
<comment type="similarity">
    <text evidence="4">Belongs to the class-IV pyridoxal-phosphate-dependent aminotransferase family.</text>
</comment>
<sequence length="280" mass="30326">MRRSYPRLTLRPMLLFNDNLLPTVALPLPNRGLAFGDGFFETLIFTAGRLRLAPDHLARMQQAATALYLTLPAALATAEALETTLARLAQANALPAARLRLQLWRAGGGRYAPPTDAADWLATAEPFVADESPIATADFALETHSIYSPLSFCKGPQAWLYVRAAHERQRRGLDEIILCNAAGHVAEAGAAAIFWMKNDALFTPALESGCVAGVRRAQVLRVAQAAGAECREGLFLKEQLLDADAAFVSNAAAIRQITQLGQSHFSQTEIPDFLARGFAK</sequence>
<dbReference type="PANTHER" id="PTHR42743:SF11">
    <property type="entry name" value="AMINODEOXYCHORISMATE LYASE"/>
    <property type="match status" value="1"/>
</dbReference>
<gene>
    <name evidence="9" type="ORF">GCM10011495_05170</name>
</gene>
<evidence type="ECO:0000256" key="4">
    <source>
        <dbReference type="ARBA" id="ARBA00009320"/>
    </source>
</evidence>
<comment type="catalytic activity">
    <reaction evidence="6">
        <text>L-valine + 2-oxoglutarate = 3-methyl-2-oxobutanoate + L-glutamate</text>
        <dbReference type="Rhea" id="RHEA:24813"/>
        <dbReference type="ChEBI" id="CHEBI:11851"/>
        <dbReference type="ChEBI" id="CHEBI:16810"/>
        <dbReference type="ChEBI" id="CHEBI:29985"/>
        <dbReference type="ChEBI" id="CHEBI:57762"/>
        <dbReference type="EC" id="2.6.1.42"/>
    </reaction>
</comment>